<dbReference type="Proteomes" id="UP001151287">
    <property type="component" value="Unassembled WGS sequence"/>
</dbReference>
<dbReference type="PANTHER" id="PTHR15907">
    <property type="entry name" value="DUF614 FAMILY PROTEIN-RELATED"/>
    <property type="match status" value="1"/>
</dbReference>
<organism evidence="1 2">
    <name type="scientific">Rhynchospora breviuscula</name>
    <dbReference type="NCBI Taxonomy" id="2022672"/>
    <lineage>
        <taxon>Eukaryota</taxon>
        <taxon>Viridiplantae</taxon>
        <taxon>Streptophyta</taxon>
        <taxon>Embryophyta</taxon>
        <taxon>Tracheophyta</taxon>
        <taxon>Spermatophyta</taxon>
        <taxon>Magnoliopsida</taxon>
        <taxon>Liliopsida</taxon>
        <taxon>Poales</taxon>
        <taxon>Cyperaceae</taxon>
        <taxon>Cyperoideae</taxon>
        <taxon>Rhynchosporeae</taxon>
        <taxon>Rhynchospora</taxon>
    </lineage>
</organism>
<accession>A0A9Q0HYX2</accession>
<dbReference type="OrthoDB" id="1045822at2759"/>
<dbReference type="NCBIfam" id="TIGR01571">
    <property type="entry name" value="A_thal_Cys_rich"/>
    <property type="match status" value="1"/>
</dbReference>
<proteinExistence type="predicted"/>
<reference evidence="1" key="1">
    <citation type="journal article" date="2022" name="Cell">
        <title>Repeat-based holocentromeres influence genome architecture and karyotype evolution.</title>
        <authorList>
            <person name="Hofstatter P.G."/>
            <person name="Thangavel G."/>
            <person name="Lux T."/>
            <person name="Neumann P."/>
            <person name="Vondrak T."/>
            <person name="Novak P."/>
            <person name="Zhang M."/>
            <person name="Costa L."/>
            <person name="Castellani M."/>
            <person name="Scott A."/>
            <person name="Toegelov H."/>
            <person name="Fuchs J."/>
            <person name="Mata-Sucre Y."/>
            <person name="Dias Y."/>
            <person name="Vanzela A.L.L."/>
            <person name="Huettel B."/>
            <person name="Almeida C.C.S."/>
            <person name="Simkova H."/>
            <person name="Souza G."/>
            <person name="Pedrosa-Harand A."/>
            <person name="Macas J."/>
            <person name="Mayer K.F.X."/>
            <person name="Houben A."/>
            <person name="Marques A."/>
        </authorList>
    </citation>
    <scope>NUCLEOTIDE SEQUENCE</scope>
    <source>
        <strain evidence="1">RhyBre1mFocal</strain>
    </source>
</reference>
<evidence type="ECO:0000313" key="1">
    <source>
        <dbReference type="EMBL" id="KAJ1703125.1"/>
    </source>
</evidence>
<gene>
    <name evidence="1" type="ORF">LUZ63_002904</name>
</gene>
<evidence type="ECO:0000313" key="2">
    <source>
        <dbReference type="Proteomes" id="UP001151287"/>
    </source>
</evidence>
<name>A0A9Q0HYX2_9POAL</name>
<sequence>MYPQKPSETYDPTAPPVIGAPVYQAAPPPMYPMQSVRSQEWSSGLCDCGQDCKSCCLTCFCPCITFGRIAEIVDRGTTPCTTSGAIYAILACFTGCQCVYSCMYRSKLRAQYSLPESPCNDCLIHCCCEPCALSQEYRELQTRGFDMKIGFQANMARQAGIAMTAPPSIQGGMMK</sequence>
<dbReference type="Pfam" id="PF04749">
    <property type="entry name" value="PLAC8"/>
    <property type="match status" value="1"/>
</dbReference>
<keyword evidence="2" id="KW-1185">Reference proteome</keyword>
<protein>
    <submittedName>
        <fullName evidence="1">Uncharacterized protein</fullName>
    </submittedName>
</protein>
<dbReference type="AlphaFoldDB" id="A0A9Q0HYX2"/>
<dbReference type="EMBL" id="JAMQYH010000001">
    <property type="protein sequence ID" value="KAJ1703125.1"/>
    <property type="molecule type" value="Genomic_DNA"/>
</dbReference>
<dbReference type="InterPro" id="IPR006461">
    <property type="entry name" value="PLAC_motif_containing"/>
</dbReference>
<comment type="caution">
    <text evidence="1">The sequence shown here is derived from an EMBL/GenBank/DDBJ whole genome shotgun (WGS) entry which is preliminary data.</text>
</comment>